<evidence type="ECO:0000313" key="2">
    <source>
        <dbReference type="EMBL" id="KAG6409768.1"/>
    </source>
</evidence>
<accession>A0A8X8ZM86</accession>
<name>A0A8X8ZM86_SALSN</name>
<dbReference type="AlphaFoldDB" id="A0A8X8ZM86"/>
<proteinExistence type="predicted"/>
<organism evidence="2">
    <name type="scientific">Salvia splendens</name>
    <name type="common">Scarlet sage</name>
    <dbReference type="NCBI Taxonomy" id="180675"/>
    <lineage>
        <taxon>Eukaryota</taxon>
        <taxon>Viridiplantae</taxon>
        <taxon>Streptophyta</taxon>
        <taxon>Embryophyta</taxon>
        <taxon>Tracheophyta</taxon>
        <taxon>Spermatophyta</taxon>
        <taxon>Magnoliopsida</taxon>
        <taxon>eudicotyledons</taxon>
        <taxon>Gunneridae</taxon>
        <taxon>Pentapetalae</taxon>
        <taxon>asterids</taxon>
        <taxon>lamiids</taxon>
        <taxon>Lamiales</taxon>
        <taxon>Lamiaceae</taxon>
        <taxon>Nepetoideae</taxon>
        <taxon>Mentheae</taxon>
        <taxon>Salviinae</taxon>
        <taxon>Salvia</taxon>
        <taxon>Salvia subgen. Calosphace</taxon>
        <taxon>core Calosphace</taxon>
    </lineage>
</organism>
<feature type="region of interest" description="Disordered" evidence="1">
    <location>
        <begin position="69"/>
        <end position="118"/>
    </location>
</feature>
<evidence type="ECO:0000313" key="3">
    <source>
        <dbReference type="Proteomes" id="UP000298416"/>
    </source>
</evidence>
<feature type="region of interest" description="Disordered" evidence="1">
    <location>
        <begin position="1"/>
        <end position="45"/>
    </location>
</feature>
<protein>
    <submittedName>
        <fullName evidence="2">Uncharacterized protein</fullName>
    </submittedName>
</protein>
<sequence>MASTRAPDWRLSCDSTQCSRKKPSTRMQPHPSSSPLHLTEGEGQHDCVGRGVYCEEDEDWDEDEACEEGILPTGDQGEVEAEGGGAASEEEAESHHQKEGQYGRWPLGHLERLPNVVV</sequence>
<feature type="compositionally biased region" description="Polar residues" evidence="1">
    <location>
        <begin position="25"/>
        <end position="36"/>
    </location>
</feature>
<reference evidence="2" key="2">
    <citation type="submission" date="2020-08" db="EMBL/GenBank/DDBJ databases">
        <title>Plant Genome Project.</title>
        <authorList>
            <person name="Zhang R.-G."/>
        </authorList>
    </citation>
    <scope>NUCLEOTIDE SEQUENCE</scope>
    <source>
        <strain evidence="2">Huo1</strain>
        <tissue evidence="2">Leaf</tissue>
    </source>
</reference>
<keyword evidence="3" id="KW-1185">Reference proteome</keyword>
<gene>
    <name evidence="2" type="ORF">SASPL_127810</name>
</gene>
<dbReference type="EMBL" id="PNBA02000010">
    <property type="protein sequence ID" value="KAG6409768.1"/>
    <property type="molecule type" value="Genomic_DNA"/>
</dbReference>
<evidence type="ECO:0000256" key="1">
    <source>
        <dbReference type="SAM" id="MobiDB-lite"/>
    </source>
</evidence>
<dbReference type="Proteomes" id="UP000298416">
    <property type="component" value="Unassembled WGS sequence"/>
</dbReference>
<reference evidence="2" key="1">
    <citation type="submission" date="2018-01" db="EMBL/GenBank/DDBJ databases">
        <authorList>
            <person name="Mao J.F."/>
        </authorList>
    </citation>
    <scope>NUCLEOTIDE SEQUENCE</scope>
    <source>
        <strain evidence="2">Huo1</strain>
        <tissue evidence="2">Leaf</tissue>
    </source>
</reference>
<comment type="caution">
    <text evidence="2">The sequence shown here is derived from an EMBL/GenBank/DDBJ whole genome shotgun (WGS) entry which is preliminary data.</text>
</comment>